<protein>
    <recommendedName>
        <fullName evidence="4">Host-nuclease inhibitor protein Gam</fullName>
    </recommendedName>
</protein>
<dbReference type="AlphaFoldDB" id="A0A5C1I9M0"/>
<reference evidence="2" key="1">
    <citation type="submission" date="2019-08" db="EMBL/GenBank/DDBJ databases">
        <title>Comparative genome analysis confer to the adaptation heavy metal polluted environment.</title>
        <authorList>
            <person name="Li Y."/>
        </authorList>
    </citation>
    <scope>NUCLEOTIDE SEQUENCE [LARGE SCALE GENOMIC DNA]</scope>
    <source>
        <strain evidence="2">P1</strain>
    </source>
</reference>
<proteinExistence type="predicted"/>
<keyword evidence="3" id="KW-1185">Reference proteome</keyword>
<evidence type="ECO:0000256" key="1">
    <source>
        <dbReference type="SAM" id="MobiDB-lite"/>
    </source>
</evidence>
<evidence type="ECO:0008006" key="4">
    <source>
        <dbReference type="Google" id="ProtNLM"/>
    </source>
</evidence>
<evidence type="ECO:0000313" key="2">
    <source>
        <dbReference type="EMBL" id="QEM13451.1"/>
    </source>
</evidence>
<feature type="compositionally biased region" description="Basic residues" evidence="1">
    <location>
        <begin position="1"/>
        <end position="10"/>
    </location>
</feature>
<dbReference type="Pfam" id="PF07352">
    <property type="entry name" value="Phage_Mu_Gam"/>
    <property type="match status" value="1"/>
</dbReference>
<dbReference type="InterPro" id="IPR009951">
    <property type="entry name" value="Host-nuc_inhib_Gam"/>
</dbReference>
<feature type="compositionally biased region" description="Polar residues" evidence="1">
    <location>
        <begin position="11"/>
        <end position="21"/>
    </location>
</feature>
<dbReference type="OrthoDB" id="1068010at2"/>
<feature type="region of interest" description="Disordered" evidence="1">
    <location>
        <begin position="1"/>
        <end position="21"/>
    </location>
</feature>
<organism evidence="2 3">
    <name type="scientific">Mucilaginibacter rubeus</name>
    <dbReference type="NCBI Taxonomy" id="2027860"/>
    <lineage>
        <taxon>Bacteria</taxon>
        <taxon>Pseudomonadati</taxon>
        <taxon>Bacteroidota</taxon>
        <taxon>Sphingobacteriia</taxon>
        <taxon>Sphingobacteriales</taxon>
        <taxon>Sphingobacteriaceae</taxon>
        <taxon>Mucilaginibacter</taxon>
    </lineage>
</organism>
<dbReference type="GO" id="GO:0003690">
    <property type="term" value="F:double-stranded DNA binding"/>
    <property type="evidence" value="ECO:0007669"/>
    <property type="project" value="InterPro"/>
</dbReference>
<dbReference type="EMBL" id="CP043450">
    <property type="protein sequence ID" value="QEM13451.1"/>
    <property type="molecule type" value="Genomic_DNA"/>
</dbReference>
<name>A0A5C1I9M0_9SPHI</name>
<dbReference type="GO" id="GO:0042262">
    <property type="term" value="P:DNA protection"/>
    <property type="evidence" value="ECO:0007669"/>
    <property type="project" value="InterPro"/>
</dbReference>
<dbReference type="KEGG" id="mrub:DEO27_026725"/>
<dbReference type="SUPFAM" id="SSF161266">
    <property type="entry name" value="Gam-like"/>
    <property type="match status" value="1"/>
</dbReference>
<dbReference type="Proteomes" id="UP000251402">
    <property type="component" value="Chromosome"/>
</dbReference>
<evidence type="ECO:0000313" key="3">
    <source>
        <dbReference type="Proteomes" id="UP000251402"/>
    </source>
</evidence>
<gene>
    <name evidence="2" type="ORF">DEO27_026725</name>
</gene>
<accession>A0A5C1I9M0</accession>
<sequence length="208" mass="23349">MRKTSYRPKSMKSTDNYFNKQPKTMAKNTNRAKADAAKIITKQECTEAFSVYAAADAEQSQINAELEIEINKLRDAKAKRMLELQAIKNGSFAIMKAYAMANKSEFAVKRSMIFSFGKIGFRTGTPAITLLKGFKMEAVIALVKKHLPDYIRTVEVIAKDELIAKRSDIKVNDHFAKCGFKVTKSESFFVEPKKEDKDANSEEVEAAA</sequence>